<proteinExistence type="predicted"/>
<feature type="region of interest" description="Disordered" evidence="1">
    <location>
        <begin position="354"/>
        <end position="377"/>
    </location>
</feature>
<feature type="compositionally biased region" description="Basic residues" evidence="1">
    <location>
        <begin position="354"/>
        <end position="372"/>
    </location>
</feature>
<sequence>MFSSHDNTTLKKGTPLEKSMGVKRHNKTKKHKNGNNTPEFRGRLCESDSSSSSSFSSDMDKITWMQEFNDHWMQKKFEALNSTQPRGDVINMVAARPWGVSCGDPDQHDLPWGSCTLPGECEPEYRIYRGDYACGRTSFVCCTLLMTNYDLYQGLDISMEVSGSSTDSVEEKERNAKVIGHRKRKMERMLVKRKRRQRKRLVRDNAKRIVVAFKKILNSAYRNRSAESRKRTRQLLQLIKKMKKEFMNDRTDLVKLHHYDILKMDEMLQAKLNQLPFVNTAFMINDTYRKIVTNEKIDREKLVQFLRSKPLKYFMKFFKNKRKLKSGENVKIVKRANKRKPKKRDLRKKRFQKRISKKRNSKKRNYPHARRRSGMDLNYGLDEGEQQLENVKPQNFYYDIEYGILYY</sequence>
<dbReference type="Proteomes" id="UP000301870">
    <property type="component" value="Chromosome 11"/>
</dbReference>
<organism evidence="2 3">
    <name type="scientific">Spodoptera litura</name>
    <name type="common">Asian cotton leafworm</name>
    <dbReference type="NCBI Taxonomy" id="69820"/>
    <lineage>
        <taxon>Eukaryota</taxon>
        <taxon>Metazoa</taxon>
        <taxon>Ecdysozoa</taxon>
        <taxon>Arthropoda</taxon>
        <taxon>Hexapoda</taxon>
        <taxon>Insecta</taxon>
        <taxon>Pterygota</taxon>
        <taxon>Neoptera</taxon>
        <taxon>Endopterygota</taxon>
        <taxon>Lepidoptera</taxon>
        <taxon>Glossata</taxon>
        <taxon>Ditrysia</taxon>
        <taxon>Noctuoidea</taxon>
        <taxon>Noctuidae</taxon>
        <taxon>Amphipyrinae</taxon>
        <taxon>Spodoptera</taxon>
    </lineage>
</organism>
<accession>A0A9J7IK04</accession>
<dbReference type="GeneID" id="111350671"/>
<gene>
    <name evidence="3" type="primary">LOC111350671</name>
</gene>
<evidence type="ECO:0000256" key="1">
    <source>
        <dbReference type="SAM" id="MobiDB-lite"/>
    </source>
</evidence>
<dbReference type="OrthoDB" id="7432963at2759"/>
<feature type="compositionally biased region" description="Basic residues" evidence="1">
    <location>
        <begin position="21"/>
        <end position="33"/>
    </location>
</feature>
<evidence type="ECO:0000313" key="3">
    <source>
        <dbReference type="RefSeq" id="XP_022818081.1"/>
    </source>
</evidence>
<name>A0A9J7IK04_SPOLT</name>
<feature type="compositionally biased region" description="Polar residues" evidence="1">
    <location>
        <begin position="1"/>
        <end position="11"/>
    </location>
</feature>
<dbReference type="AlphaFoldDB" id="A0A9J7IK04"/>
<feature type="compositionally biased region" description="Low complexity" evidence="1">
    <location>
        <begin position="47"/>
        <end position="57"/>
    </location>
</feature>
<feature type="region of interest" description="Disordered" evidence="1">
    <location>
        <begin position="1"/>
        <end position="57"/>
    </location>
</feature>
<reference evidence="3" key="1">
    <citation type="submission" date="2025-08" db="UniProtKB">
        <authorList>
            <consortium name="RefSeq"/>
        </authorList>
    </citation>
    <scope>IDENTIFICATION</scope>
    <source>
        <strain evidence="3">Ishihara</strain>
        <tissue evidence="3">Whole body</tissue>
    </source>
</reference>
<dbReference type="RefSeq" id="XP_022818081.1">
    <property type="nucleotide sequence ID" value="XM_022962313.1"/>
</dbReference>
<keyword evidence="2" id="KW-1185">Reference proteome</keyword>
<evidence type="ECO:0000313" key="2">
    <source>
        <dbReference type="Proteomes" id="UP000301870"/>
    </source>
</evidence>
<protein>
    <submittedName>
        <fullName evidence="3">Uncharacterized protein LOC111350671</fullName>
    </submittedName>
</protein>
<dbReference type="KEGG" id="sliu:111350671"/>